<keyword evidence="8" id="KW-1185">Reference proteome</keyword>
<name>A0ABV9D8C5_9MICO</name>
<sequence>MSTAAADPAPLVVRTVEIDDVGDLLPLLPHDDPATTMSWVRRGEGIVGWGAAARLRTDGPARMIEADAWWRRLAGRMIVRDEVGVPGSGPVAFGSFAFSRDSAAGGTLVVPRVVVGRRDGRSWLTVASPAALGPAPTLAQARGAVTPVRAPGAVRYRDGSLTADQWQAAVAEVVAAIRAGQVQKVVMARDVLARTSEDVDVRHLLRALAAEYPGCWTFAVDHILGATPELLVRRDHGLVACRVLAGTIRRTGDDDDDLRHAATLARSSKDLEEHELAVASVAQALGPYCTSFNVPEAPFVLHLPNVMHLASDVTGVVDATRGPSSLALAAALHPTAAVCGTPTPEAAGVLARAERMDRGRYAGPVGWIGADGDGEWGIALRSGVVQDARTVRLFAGCGVVAASDPAAELAESEAKLLPMRSALG</sequence>
<dbReference type="NCBIfam" id="TIGR00543">
    <property type="entry name" value="isochor_syn"/>
    <property type="match status" value="1"/>
</dbReference>
<keyword evidence="4" id="KW-0413">Isomerase</keyword>
<evidence type="ECO:0000256" key="5">
    <source>
        <dbReference type="ARBA" id="ARBA00041564"/>
    </source>
</evidence>
<comment type="similarity">
    <text evidence="2">Belongs to the isochorismate synthase family.</text>
</comment>
<accession>A0ABV9D8C5</accession>
<dbReference type="PANTHER" id="PTHR42839">
    <property type="entry name" value="ISOCHORISMATE SYNTHASE ENTC"/>
    <property type="match status" value="1"/>
</dbReference>
<dbReference type="Pfam" id="PF00425">
    <property type="entry name" value="Chorismate_bind"/>
    <property type="match status" value="1"/>
</dbReference>
<dbReference type="Proteomes" id="UP001595955">
    <property type="component" value="Unassembled WGS sequence"/>
</dbReference>
<organism evidence="7 8">
    <name type="scientific">Georgenia faecalis</name>
    <dbReference type="NCBI Taxonomy" id="2483799"/>
    <lineage>
        <taxon>Bacteria</taxon>
        <taxon>Bacillati</taxon>
        <taxon>Actinomycetota</taxon>
        <taxon>Actinomycetes</taxon>
        <taxon>Micrococcales</taxon>
        <taxon>Bogoriellaceae</taxon>
        <taxon>Georgenia</taxon>
    </lineage>
</organism>
<comment type="catalytic activity">
    <reaction evidence="1">
        <text>chorismate = isochorismate</text>
        <dbReference type="Rhea" id="RHEA:18985"/>
        <dbReference type="ChEBI" id="CHEBI:29748"/>
        <dbReference type="ChEBI" id="CHEBI:29780"/>
        <dbReference type="EC" id="5.4.4.2"/>
    </reaction>
</comment>
<evidence type="ECO:0000259" key="6">
    <source>
        <dbReference type="Pfam" id="PF00425"/>
    </source>
</evidence>
<dbReference type="Gene3D" id="3.60.120.10">
    <property type="entry name" value="Anthranilate synthase"/>
    <property type="match status" value="1"/>
</dbReference>
<comment type="caution">
    <text evidence="7">The sequence shown here is derived from an EMBL/GenBank/DDBJ whole genome shotgun (WGS) entry which is preliminary data.</text>
</comment>
<dbReference type="PANTHER" id="PTHR42839:SF2">
    <property type="entry name" value="ISOCHORISMATE SYNTHASE ENTC"/>
    <property type="match status" value="1"/>
</dbReference>
<proteinExistence type="inferred from homology"/>
<evidence type="ECO:0000256" key="4">
    <source>
        <dbReference type="ARBA" id="ARBA00023235"/>
    </source>
</evidence>
<feature type="domain" description="Chorismate-utilising enzyme C-terminal" evidence="6">
    <location>
        <begin position="164"/>
        <end position="415"/>
    </location>
</feature>
<reference evidence="8" key="1">
    <citation type="journal article" date="2019" name="Int. J. Syst. Evol. Microbiol.">
        <title>The Global Catalogue of Microorganisms (GCM) 10K type strain sequencing project: providing services to taxonomists for standard genome sequencing and annotation.</title>
        <authorList>
            <consortium name="The Broad Institute Genomics Platform"/>
            <consortium name="The Broad Institute Genome Sequencing Center for Infectious Disease"/>
            <person name="Wu L."/>
            <person name="Ma J."/>
        </authorList>
    </citation>
    <scope>NUCLEOTIDE SEQUENCE [LARGE SCALE GENOMIC DNA]</scope>
    <source>
        <strain evidence="8">JCM 3369</strain>
    </source>
</reference>
<evidence type="ECO:0000256" key="3">
    <source>
        <dbReference type="ARBA" id="ARBA00012824"/>
    </source>
</evidence>
<dbReference type="InterPro" id="IPR015890">
    <property type="entry name" value="Chorismate_C"/>
</dbReference>
<evidence type="ECO:0000313" key="8">
    <source>
        <dbReference type="Proteomes" id="UP001595955"/>
    </source>
</evidence>
<gene>
    <name evidence="7" type="ORF">ACFO3F_04340</name>
</gene>
<dbReference type="EC" id="5.4.4.2" evidence="3"/>
<dbReference type="SUPFAM" id="SSF56322">
    <property type="entry name" value="ADC synthase"/>
    <property type="match status" value="1"/>
</dbReference>
<dbReference type="InterPro" id="IPR004561">
    <property type="entry name" value="IsoChor_synthase"/>
</dbReference>
<evidence type="ECO:0000313" key="7">
    <source>
        <dbReference type="EMBL" id="MFC4554468.1"/>
    </source>
</evidence>
<dbReference type="EMBL" id="JBHSGF010000002">
    <property type="protein sequence ID" value="MFC4554468.1"/>
    <property type="molecule type" value="Genomic_DNA"/>
</dbReference>
<dbReference type="RefSeq" id="WP_122824977.1">
    <property type="nucleotide sequence ID" value="NZ_CP033325.1"/>
</dbReference>
<protein>
    <recommendedName>
        <fullName evidence="3">isochorismate synthase</fullName>
        <ecNumber evidence="3">5.4.4.2</ecNumber>
    </recommendedName>
    <alternativeName>
        <fullName evidence="5">Isochorismate mutase</fullName>
    </alternativeName>
</protein>
<dbReference type="InterPro" id="IPR005801">
    <property type="entry name" value="ADC_synthase"/>
</dbReference>
<evidence type="ECO:0000256" key="2">
    <source>
        <dbReference type="ARBA" id="ARBA00005297"/>
    </source>
</evidence>
<evidence type="ECO:0000256" key="1">
    <source>
        <dbReference type="ARBA" id="ARBA00000799"/>
    </source>
</evidence>